<evidence type="ECO:0000256" key="5">
    <source>
        <dbReference type="ARBA" id="ARBA00022673"/>
    </source>
</evidence>
<dbReference type="SMART" id="SM00472">
    <property type="entry name" value="MIR"/>
    <property type="match status" value="4"/>
</dbReference>
<feature type="transmembrane region" description="Helical" evidence="15">
    <location>
        <begin position="2433"/>
        <end position="2455"/>
    </location>
</feature>
<dbReference type="SUPFAM" id="SSF100909">
    <property type="entry name" value="IP3 receptor type 1 binding core, domain 2"/>
    <property type="match status" value="2"/>
</dbReference>
<dbReference type="OrthoDB" id="76898at2759"/>
<comment type="domain">
    <text evidence="15">The receptor contains a calcium channel in its C-terminal extremity. Its large N-terminal cytoplasmic region has the ligand-binding site in the N-terminus and modulatory sites in the middle portion immediately upstream of the channel region.</text>
</comment>
<evidence type="ECO:0000256" key="7">
    <source>
        <dbReference type="ARBA" id="ARBA00022737"/>
    </source>
</evidence>
<dbReference type="Gene3D" id="1.25.10.30">
    <property type="entry name" value="IP3 receptor type 1 binding core, RIH domain"/>
    <property type="match status" value="1"/>
</dbReference>
<evidence type="ECO:0000256" key="2">
    <source>
        <dbReference type="ARBA" id="ARBA00004638"/>
    </source>
</evidence>
<keyword evidence="5 15" id="KW-0107">Calcium channel</keyword>
<keyword evidence="6 15" id="KW-0812">Transmembrane</keyword>
<name>E4XJL0_OIKDI</name>
<evidence type="ECO:0000256" key="14">
    <source>
        <dbReference type="ARBA" id="ARBA00023303"/>
    </source>
</evidence>
<feature type="transmembrane region" description="Helical" evidence="15">
    <location>
        <begin position="2384"/>
        <end position="2403"/>
    </location>
</feature>
<sequence>MLQISLWGVFKKHWTNFALRDGDNLENRTVQKDTNEMRNCLQIGDVISIYAEGSGFISTLGLVDDRCVTNSAAGSLQSPPIKYRDCLFRICPPCRYSAHRQYWRSVKPGQSRLVEVFVRKLSEAADVEREQNEKEKKKQHGQEVRYGQIVQLLHIKSNKYLTVNKRLPALLERNSMRVLLDSDGNEGSWFQIHPFYKLRSLGDNVLVGDRVVVKPYSADQVLHASPEALRDFPECMEVNASNEPTNWKLTLFMKHNENLPGVLKSGDVIRLFHTEQEKFLTCDNYNGDNYVFLRTTARSSAQSATSPKALWEVEVIDSDPCRGGAGTWSILYRFKHLATGTYLGAAAITSDSKESKNVFLNCKIDEGSTVISHHLNVTRNTKDINTVFELEQAALIEEGDVYVPSHSYIRLKHLCSDTWLRSTNISIDREKERPCMMMIGTSSFKEDKEAFKIIPVAPEEVRDLDFAADACKVLEDFTSNLKNISSEIAVAERKNIVKLLDDVICFVCRAERRDNEDSETVQMQSIEKARERQKLLREQGIIREIFKILEAFKEPDGEKEEKEEEGTSTVSLSDIRDNKHQCYKRMLRLCYKILRHSTQDYRKSQEYVAKNFSLMQKQIGYDILAEDTLAALLHNNKQLLVKHIRRKEIDIFVELVRRNKPEYRYLNYLSDLCVSHETAINVTQDLIGNVLLKTEENFNLLIRTKIILPEDKQLEDVFEEDDDDEENENIIYLRWNWNDKNEEISLRELVKQSRGDDNNSFKMLYYYKYQLDLFSALCFNRQYVAIHTLREELTIPLILICIRDKHLPAILRASFVNLLLHVHVDCSPQERVIPVSYARVWSETPKMVTIYDYDREQERDFAHFDGVLKFVKDYLHRLAEDGWNTADSDYNKLTFEIINLACQLALFGFYNFGQLLELSSTVLRIVERLHQQHEPQTSSSSSSAPSGPVGWAVSNVAMVMGNVALGSHITNDQKTGHTQQQPHGIINPTATIKSDQNVVLSLARVIQILDFVLDVRLDYRVTAILSSFKDEFEKESWVKGEQEGVDIINRRADELTKESIRLDLDHSGGKMFLRVIFLLILHDDPPLVSGALKLLFRHFNQRNELVKAMKNVQLLISHSNVDQYKQIKYDVEELSRLTQESELWIPVQVPESQEEEKEVKAELEKGMKRAGIKKQDSLFIFGSDAATPKSENYKKLQDILTRWIESCLDKSAEDKQSQQRLLRNLKAHKEVIEFLRSSRDCSDYDVRIQEIQRLAHIFLVHFCQNNKENQKLLHQDLKIFLSNIHNILDAQTMTAIFKGNAELCNSMTLSIVQQFVSCIEKHGRSAEYIDFLMTVVRDSDRNRKQIQDMVMIELMTSHTTEDVLMFYNDGANFVRLEKVMKLSVENEQLCSELEYHCALVKLLSCCTEGKNYNTEIKCHGLLPLDDITSLITHPACLPQLKKVYCHFLVHCYIDTESEMKEVYNSRHIWAVFKTFILDIRLILAQKIPFMNEMESFIMNEMAMVTSEFLGSKFLEPSAISGDSVNEEIFRDLAAAFVDFCTIRRLSFRVKTQLSEMLHVIEQKIKMARIDMGGSFDEDLRQLLEDKAISNAANKWKNKMKRSKIGSTGLSLDVPCDQIKYQKILYGFQTVIDSCEAFFCEYTQAENDALVQLIYHSELLFQEKSDYRRRCYDGEFIKKLISHSHHTLCHDPTARHVISDAGYGKFLTIALGNKAHALTLRRLIFKRGSFYYSANPHEEEDLCIRILKILVELINSQKVSYLEAELATEADENGKQKKLTPRRHLLIHYFKTGEESALQKFSERIQNFLNSLGVTELFIHLIRFTKSDRIFEEALNLAITILDGGNHEIQSQFLKLLQQDSKDSERFFSVLKERMEQSQLDLKNGNSVSTDDLFALKKGAASSNSGITNISNYVAEEMHEAANLSATAIESIQLGSSDYVGRTLVSETEIKEESPLTNSVRLMQPLMRFLQLLCENHNSDLQSYLREQGNKTNFDLVSETLKFLDCICGSTTGVLGLLGLYINKNNVNLIKQALETLTEYCQGPCCGNQHAIAMHESNGLDIVTAIVVDDMESLKGQGLDEDVHELKLSACKLLLAIIESRQDSEIYNRIYRSVGQGPRQLLKSMVVSYQSRHLNSAEIETVGHSLYILLYQLSKRNPEIKELMTDEVAITTEESTAVNFYAARTAQIEIVRDKTTMEEIIFPIPEICRFLTEETKKTTFFETEMDDKESKIADFFERSEGMYREMAWQERLQAYPTLNWITRRISTWDRIAFLLALIMNLIVAFFYPFNDDLFPWDSSYISVIFLSLLACIVGLFSDFRERALHGLAISSVLWLLARKGPTFVLVVLGFFNIMNKAAFIVSYVGNRGFQYDDSNLLSILHDRSLLYHCAMLMVCLIGFCYRSYSYSVLLMDLVHREETLYNVIRSVTRNGRSIVLTAMFASILVYLFSIIGYLFFNDQCIVEIETTRRWTEMMNETVDGFVHVVPRAVEEIETIEENHCETLLMSIITTFDQGLRNGGGIGDFLKRISKDDPQFLYRVLYDLLFYFGIIIIVLNLIFGVIIDTFADLRNEKQKKDDIIRNTCFICGLERRSFDNRSISFETHIQYEHNMWHYLYFIVHLRTKSQTEYTGPESFVSTLIQQNDLKWFPRHQAMSLQLLPTNDDQHDVKILFQRLESVADTVSGLTEQLDDFKIRVEEQRRRNQRLSIIKSSIRHAPRPVYKDSSENKKLERNASLRVKFATQQTKSIDSDQFENADNDVSLF</sequence>
<feature type="transmembrane region" description="Helical" evidence="15">
    <location>
        <begin position="2000"/>
        <end position="2021"/>
    </location>
</feature>
<feature type="transmembrane region" description="Helical" evidence="15">
    <location>
        <begin position="2339"/>
        <end position="2364"/>
    </location>
</feature>
<comment type="similarity">
    <text evidence="3 15">Belongs to the InsP3 receptor family.</text>
</comment>
<dbReference type="Pfam" id="PF00520">
    <property type="entry name" value="Ion_trans"/>
    <property type="match status" value="1"/>
</dbReference>
<evidence type="ECO:0000256" key="10">
    <source>
        <dbReference type="ARBA" id="ARBA00023065"/>
    </source>
</evidence>
<evidence type="ECO:0000256" key="13">
    <source>
        <dbReference type="ARBA" id="ARBA00023286"/>
    </source>
</evidence>
<evidence type="ECO:0000313" key="17">
    <source>
        <dbReference type="EMBL" id="CBY10653.1"/>
    </source>
</evidence>
<dbReference type="InterPro" id="IPR005821">
    <property type="entry name" value="Ion_trans_dom"/>
</dbReference>
<dbReference type="Pfam" id="PF08454">
    <property type="entry name" value="RIH_assoc"/>
    <property type="match status" value="1"/>
</dbReference>
<evidence type="ECO:0000256" key="3">
    <source>
        <dbReference type="ARBA" id="ARBA00009453"/>
    </source>
</evidence>
<evidence type="ECO:0000256" key="4">
    <source>
        <dbReference type="ARBA" id="ARBA00022448"/>
    </source>
</evidence>
<dbReference type="GO" id="GO:0005789">
    <property type="term" value="C:endoplasmic reticulum membrane"/>
    <property type="evidence" value="ECO:0007669"/>
    <property type="project" value="UniProtKB-SubCell"/>
</dbReference>
<keyword evidence="8 15" id="KW-0256">Endoplasmic reticulum</keyword>
<dbReference type="FunFam" id="2.80.10.50:FF:000005">
    <property type="entry name" value="Inositol 1,4,5-trisphosphate receptor type 2"/>
    <property type="match status" value="1"/>
</dbReference>
<dbReference type="InterPro" id="IPR015925">
    <property type="entry name" value="Ryanodine_IP3_receptor"/>
</dbReference>
<evidence type="ECO:0000256" key="8">
    <source>
        <dbReference type="ARBA" id="ARBA00022824"/>
    </source>
</evidence>
<dbReference type="InterPro" id="IPR013662">
    <property type="entry name" value="RIH_assoc-dom"/>
</dbReference>
<organism evidence="17">
    <name type="scientific">Oikopleura dioica</name>
    <name type="common">Tunicate</name>
    <dbReference type="NCBI Taxonomy" id="34765"/>
    <lineage>
        <taxon>Eukaryota</taxon>
        <taxon>Metazoa</taxon>
        <taxon>Chordata</taxon>
        <taxon>Tunicata</taxon>
        <taxon>Appendicularia</taxon>
        <taxon>Copelata</taxon>
        <taxon>Oikopleuridae</taxon>
        <taxon>Oikopleura</taxon>
    </lineage>
</organism>
<dbReference type="Gene3D" id="1.10.287.70">
    <property type="match status" value="1"/>
</dbReference>
<accession>E4XJL0</accession>
<dbReference type="SUPFAM" id="SSF82109">
    <property type="entry name" value="MIR domain"/>
    <property type="match status" value="2"/>
</dbReference>
<feature type="transmembrane region" description="Helical" evidence="15">
    <location>
        <begin position="2542"/>
        <end position="2565"/>
    </location>
</feature>
<dbReference type="GO" id="GO:0005509">
    <property type="term" value="F:calcium ion binding"/>
    <property type="evidence" value="ECO:0007669"/>
    <property type="project" value="TreeGrafter"/>
</dbReference>
<dbReference type="Pfam" id="PF01365">
    <property type="entry name" value="RYDR_ITPR"/>
    <property type="match status" value="2"/>
</dbReference>
<keyword evidence="11 15" id="KW-0472">Membrane</keyword>
<keyword evidence="15" id="KW-0106">Calcium</keyword>
<keyword evidence="4 15" id="KW-0813">Transport</keyword>
<dbReference type="GO" id="GO:0005886">
    <property type="term" value="C:plasma membrane"/>
    <property type="evidence" value="ECO:0007669"/>
    <property type="project" value="TreeGrafter"/>
</dbReference>
<protein>
    <recommendedName>
        <fullName evidence="15">Inositol 1,4,5-trisphosphate receptor</fullName>
    </recommendedName>
</protein>
<dbReference type="InterPro" id="IPR016093">
    <property type="entry name" value="MIR_motif"/>
</dbReference>
<dbReference type="Pfam" id="PF02815">
    <property type="entry name" value="MIR"/>
    <property type="match status" value="1"/>
</dbReference>
<dbReference type="InterPro" id="IPR000699">
    <property type="entry name" value="RIH_dom"/>
</dbReference>
<keyword evidence="13 15" id="KW-1071">Ligand-gated ion channel</keyword>
<dbReference type="PANTHER" id="PTHR13715:SF102">
    <property type="entry name" value="INOSITOL 1,4,5-TRISPHOSPHATE RECEPTOR"/>
    <property type="match status" value="1"/>
</dbReference>
<evidence type="ECO:0000256" key="12">
    <source>
        <dbReference type="ARBA" id="ARBA00023170"/>
    </source>
</evidence>
<dbReference type="GO" id="GO:0005220">
    <property type="term" value="F:inositol 1,4,5-trisphosphate-gated calcium channel activity"/>
    <property type="evidence" value="ECO:0007669"/>
    <property type="project" value="UniProtKB-UniRule"/>
</dbReference>
<dbReference type="GO" id="GO:0016529">
    <property type="term" value="C:sarcoplasmic reticulum"/>
    <property type="evidence" value="ECO:0007669"/>
    <property type="project" value="TreeGrafter"/>
</dbReference>
<dbReference type="Proteomes" id="UP000001307">
    <property type="component" value="Unassembled WGS sequence"/>
</dbReference>
<dbReference type="InParanoid" id="E4XJL0"/>
<feature type="transmembrane region" description="Helical" evidence="15">
    <location>
        <begin position="2270"/>
        <end position="2287"/>
    </location>
</feature>
<keyword evidence="10 15" id="KW-0406">Ion transport</keyword>
<evidence type="ECO:0000256" key="11">
    <source>
        <dbReference type="ARBA" id="ARBA00023136"/>
    </source>
</evidence>
<evidence type="ECO:0000256" key="15">
    <source>
        <dbReference type="RuleBase" id="RU368044"/>
    </source>
</evidence>
<dbReference type="Pfam" id="PF08709">
    <property type="entry name" value="Ins145_P3_rec"/>
    <property type="match status" value="1"/>
</dbReference>
<dbReference type="InterPro" id="IPR035910">
    <property type="entry name" value="RyR/IP3R_RIH_dom_sf"/>
</dbReference>
<comment type="subunit">
    <text evidence="15">Homotetramer.</text>
</comment>
<feature type="domain" description="MIR" evidence="16">
    <location>
        <begin position="260"/>
        <end position="316"/>
    </location>
</feature>
<evidence type="ECO:0000256" key="1">
    <source>
        <dbReference type="ARBA" id="ARBA00004477"/>
    </source>
</evidence>
<reference evidence="17" key="1">
    <citation type="journal article" date="2010" name="Science">
        <title>Plasticity of animal genome architecture unmasked by rapid evolution of a pelagic tunicate.</title>
        <authorList>
            <person name="Denoeud F."/>
            <person name="Henriet S."/>
            <person name="Mungpakdee S."/>
            <person name="Aury J.M."/>
            <person name="Da Silva C."/>
            <person name="Brinkmann H."/>
            <person name="Mikhaleva J."/>
            <person name="Olsen L.C."/>
            <person name="Jubin C."/>
            <person name="Canestro C."/>
            <person name="Bouquet J.M."/>
            <person name="Danks G."/>
            <person name="Poulain J."/>
            <person name="Campsteijn C."/>
            <person name="Adamski M."/>
            <person name="Cross I."/>
            <person name="Yadetie F."/>
            <person name="Muffato M."/>
            <person name="Louis A."/>
            <person name="Butcher S."/>
            <person name="Tsagkogeorga G."/>
            <person name="Konrad A."/>
            <person name="Singh S."/>
            <person name="Jensen M.F."/>
            <person name="Cong E.H."/>
            <person name="Eikeseth-Otteraa H."/>
            <person name="Noel B."/>
            <person name="Anthouard V."/>
            <person name="Porcel B.M."/>
            <person name="Kachouri-Lafond R."/>
            <person name="Nishino A."/>
            <person name="Ugolini M."/>
            <person name="Chourrout P."/>
            <person name="Nishida H."/>
            <person name="Aasland R."/>
            <person name="Huzurbazar S."/>
            <person name="Westhof E."/>
            <person name="Delsuc F."/>
            <person name="Lehrach H."/>
            <person name="Reinhardt R."/>
            <person name="Weissenbach J."/>
            <person name="Roy S.W."/>
            <person name="Artiguenave F."/>
            <person name="Postlethwait J.H."/>
            <person name="Manak J.R."/>
            <person name="Thompson E.M."/>
            <person name="Jaillon O."/>
            <person name="Du Pasquier L."/>
            <person name="Boudinot P."/>
            <person name="Liberles D.A."/>
            <person name="Volff J.N."/>
            <person name="Philippe H."/>
            <person name="Lenhard B."/>
            <person name="Roest Crollius H."/>
            <person name="Wincker P."/>
            <person name="Chourrout D."/>
        </authorList>
    </citation>
    <scope>NUCLEOTIDE SEQUENCE [LARGE SCALE GENOMIC DNA]</scope>
</reference>
<dbReference type="InterPro" id="IPR036300">
    <property type="entry name" value="MIR_dom_sf"/>
</dbReference>
<keyword evidence="18" id="KW-1185">Reference proteome</keyword>
<dbReference type="GO" id="GO:0051209">
    <property type="term" value="P:release of sequestered calcium ion into cytosol"/>
    <property type="evidence" value="ECO:0007669"/>
    <property type="project" value="UniProtKB-UniRule"/>
</dbReference>
<evidence type="ECO:0000313" key="18">
    <source>
        <dbReference type="Proteomes" id="UP000001307"/>
    </source>
</evidence>
<dbReference type="FunCoup" id="E4XJL0">
    <property type="interactions" value="3"/>
</dbReference>
<dbReference type="GO" id="GO:0030667">
    <property type="term" value="C:secretory granule membrane"/>
    <property type="evidence" value="ECO:0007669"/>
    <property type="project" value="TreeGrafter"/>
</dbReference>
<dbReference type="PANTHER" id="PTHR13715">
    <property type="entry name" value="RYANODINE RECEPTOR AND IP3 RECEPTOR"/>
    <property type="match status" value="1"/>
</dbReference>
<dbReference type="EMBL" id="FN653061">
    <property type="protein sequence ID" value="CBY10653.1"/>
    <property type="molecule type" value="Genomic_DNA"/>
</dbReference>
<evidence type="ECO:0000259" key="16">
    <source>
        <dbReference type="PROSITE" id="PS50919"/>
    </source>
</evidence>
<keyword evidence="12 15" id="KW-0675">Receptor</keyword>
<feature type="transmembrane region" description="Helical" evidence="15">
    <location>
        <begin position="2299"/>
        <end position="2318"/>
    </location>
</feature>
<dbReference type="GO" id="GO:0030658">
    <property type="term" value="C:transport vesicle membrane"/>
    <property type="evidence" value="ECO:0007669"/>
    <property type="project" value="UniProtKB-SubCell"/>
</dbReference>
<feature type="domain" description="MIR" evidence="16">
    <location>
        <begin position="141"/>
        <end position="195"/>
    </location>
</feature>
<evidence type="ECO:0000256" key="6">
    <source>
        <dbReference type="ARBA" id="ARBA00022692"/>
    </source>
</evidence>
<dbReference type="GO" id="GO:0070679">
    <property type="term" value="F:inositol 1,4,5 trisphosphate binding"/>
    <property type="evidence" value="ECO:0007669"/>
    <property type="project" value="UniProtKB-UniRule"/>
</dbReference>
<keyword evidence="9 15" id="KW-1133">Transmembrane helix</keyword>
<evidence type="ECO:0000256" key="9">
    <source>
        <dbReference type="ARBA" id="ARBA00022989"/>
    </source>
</evidence>
<comment type="subcellular location">
    <subcellularLocation>
        <location evidence="2">Cytoplasmic vesicle</location>
        <location evidence="2">Secretory vesicle membrane</location>
        <topology evidence="2">Multi-pass membrane protein</topology>
    </subcellularLocation>
    <subcellularLocation>
        <location evidence="1 15">Endoplasmic reticulum membrane</location>
        <topology evidence="1 15">Multi-pass membrane protein</topology>
    </subcellularLocation>
</comment>
<dbReference type="PRINTS" id="PR00779">
    <property type="entry name" value="INSP3RECEPTR"/>
</dbReference>
<dbReference type="CDD" id="cd23277">
    <property type="entry name" value="beta-trefoil_MIR_ITPR"/>
    <property type="match status" value="1"/>
</dbReference>
<keyword evidence="7" id="KW-0677">Repeat</keyword>
<keyword evidence="15" id="KW-0109">Calcium transport</keyword>
<gene>
    <name evidence="17" type="ORF">GSOID_T00012809001</name>
</gene>
<keyword evidence="14 15" id="KW-0407">Ion channel</keyword>
<dbReference type="InterPro" id="IPR000493">
    <property type="entry name" value="InsP3_rcpt"/>
</dbReference>
<dbReference type="Gene3D" id="2.80.10.50">
    <property type="match status" value="2"/>
</dbReference>
<proteinExistence type="inferred from homology"/>
<comment type="function">
    <text evidence="15">Receptor for inositol 1,4,5-trisphosphate, a second messenger that mediates the release of intracellular calcium.</text>
</comment>
<dbReference type="GO" id="GO:0035091">
    <property type="term" value="F:phosphatidylinositol binding"/>
    <property type="evidence" value="ECO:0007669"/>
    <property type="project" value="TreeGrafter"/>
</dbReference>
<dbReference type="InterPro" id="IPR014821">
    <property type="entry name" value="Ins145_P3_rcpt"/>
</dbReference>
<dbReference type="PROSITE" id="PS50919">
    <property type="entry name" value="MIR"/>
    <property type="match status" value="2"/>
</dbReference>